<comment type="caution">
    <text evidence="2">The sequence shown here is derived from an EMBL/GenBank/DDBJ whole genome shotgun (WGS) entry which is preliminary data.</text>
</comment>
<reference evidence="2 3" key="1">
    <citation type="journal article" date="2023" name="Hortic Res">
        <title>Pangenome of water caltrop reveals structural variations and asymmetric subgenome divergence after allopolyploidization.</title>
        <authorList>
            <person name="Zhang X."/>
            <person name="Chen Y."/>
            <person name="Wang L."/>
            <person name="Yuan Y."/>
            <person name="Fang M."/>
            <person name="Shi L."/>
            <person name="Lu R."/>
            <person name="Comes H.P."/>
            <person name="Ma Y."/>
            <person name="Chen Y."/>
            <person name="Huang G."/>
            <person name="Zhou Y."/>
            <person name="Zheng Z."/>
            <person name="Qiu Y."/>
        </authorList>
    </citation>
    <scope>NUCLEOTIDE SEQUENCE [LARGE SCALE GENOMIC DNA]</scope>
    <source>
        <tissue evidence="2">Roots</tissue>
    </source>
</reference>
<keyword evidence="3" id="KW-1185">Reference proteome</keyword>
<feature type="region of interest" description="Disordered" evidence="1">
    <location>
        <begin position="38"/>
        <end position="74"/>
    </location>
</feature>
<evidence type="ECO:0000256" key="1">
    <source>
        <dbReference type="SAM" id="MobiDB-lite"/>
    </source>
</evidence>
<dbReference type="Proteomes" id="UP001345219">
    <property type="component" value="Chromosome 1"/>
</dbReference>
<evidence type="ECO:0000313" key="3">
    <source>
        <dbReference type="Proteomes" id="UP001345219"/>
    </source>
</evidence>
<dbReference type="EMBL" id="JAXIOK010000023">
    <property type="protein sequence ID" value="KAK4743348.1"/>
    <property type="molecule type" value="Genomic_DNA"/>
</dbReference>
<name>A0AAN7JHT0_9MYRT</name>
<proteinExistence type="predicted"/>
<dbReference type="AlphaFoldDB" id="A0AAN7JHT0"/>
<feature type="compositionally biased region" description="Gly residues" evidence="1">
    <location>
        <begin position="55"/>
        <end position="65"/>
    </location>
</feature>
<organism evidence="2 3">
    <name type="scientific">Trapa incisa</name>
    <dbReference type="NCBI Taxonomy" id="236973"/>
    <lineage>
        <taxon>Eukaryota</taxon>
        <taxon>Viridiplantae</taxon>
        <taxon>Streptophyta</taxon>
        <taxon>Embryophyta</taxon>
        <taxon>Tracheophyta</taxon>
        <taxon>Spermatophyta</taxon>
        <taxon>Magnoliopsida</taxon>
        <taxon>eudicotyledons</taxon>
        <taxon>Gunneridae</taxon>
        <taxon>Pentapetalae</taxon>
        <taxon>rosids</taxon>
        <taxon>malvids</taxon>
        <taxon>Myrtales</taxon>
        <taxon>Lythraceae</taxon>
        <taxon>Trapa</taxon>
    </lineage>
</organism>
<sequence length="116" mass="12418">MVPVDGRGMLFEIPYTPQMVHLKEYAMETFGIRTGDMAASSTRRDKMMTGTRRSIGGGGGRGGSTRGRTTMKTVSKARAIADRELIKCSAMSGVIYAWELYGGLVGNSGGQSTSLM</sequence>
<gene>
    <name evidence="2" type="ORF">SAY87_001349</name>
</gene>
<protein>
    <submittedName>
        <fullName evidence="2">Uncharacterized protein</fullName>
    </submittedName>
</protein>
<accession>A0AAN7JHT0</accession>
<evidence type="ECO:0000313" key="2">
    <source>
        <dbReference type="EMBL" id="KAK4743348.1"/>
    </source>
</evidence>